<evidence type="ECO:0000313" key="2">
    <source>
        <dbReference type="EMBL" id="CAD9459342.1"/>
    </source>
</evidence>
<organism evidence="2">
    <name type="scientific">Alexandrium andersonii</name>
    <dbReference type="NCBI Taxonomy" id="327968"/>
    <lineage>
        <taxon>Eukaryota</taxon>
        <taxon>Sar</taxon>
        <taxon>Alveolata</taxon>
        <taxon>Dinophyceae</taxon>
        <taxon>Gonyaulacales</taxon>
        <taxon>Pyrocystaceae</taxon>
        <taxon>Alexandrium</taxon>
    </lineage>
</organism>
<dbReference type="SMART" id="SM00213">
    <property type="entry name" value="UBQ"/>
    <property type="match status" value="1"/>
</dbReference>
<dbReference type="PROSITE" id="PS50053">
    <property type="entry name" value="UBIQUITIN_2"/>
    <property type="match status" value="1"/>
</dbReference>
<accession>A0A7S2DNL9</accession>
<dbReference type="InterPro" id="IPR000626">
    <property type="entry name" value="Ubiquitin-like_dom"/>
</dbReference>
<dbReference type="Gene3D" id="3.10.20.90">
    <property type="entry name" value="Phosphatidylinositol 3-kinase Catalytic Subunit, Chain A, domain 1"/>
    <property type="match status" value="1"/>
</dbReference>
<proteinExistence type="predicted"/>
<dbReference type="CDD" id="cd17039">
    <property type="entry name" value="Ubl_ubiquitin_like"/>
    <property type="match status" value="1"/>
</dbReference>
<protein>
    <recommendedName>
        <fullName evidence="1">Ubiquitin-like domain-containing protein</fullName>
    </recommendedName>
</protein>
<gene>
    <name evidence="2" type="ORF">AAND1436_LOCUS27413</name>
</gene>
<feature type="domain" description="Ubiquitin-like" evidence="1">
    <location>
        <begin position="7"/>
        <end position="89"/>
    </location>
</feature>
<name>A0A7S2DNL9_9DINO</name>
<reference evidence="2" key="1">
    <citation type="submission" date="2021-01" db="EMBL/GenBank/DDBJ databases">
        <authorList>
            <person name="Corre E."/>
            <person name="Pelletier E."/>
            <person name="Niang G."/>
            <person name="Scheremetjew M."/>
            <person name="Finn R."/>
            <person name="Kale V."/>
            <person name="Holt S."/>
            <person name="Cochrane G."/>
            <person name="Meng A."/>
            <person name="Brown T."/>
            <person name="Cohen L."/>
        </authorList>
    </citation>
    <scope>NUCLEOTIDE SEQUENCE</scope>
    <source>
        <strain evidence="2">CCMP2222</strain>
    </source>
</reference>
<dbReference type="InterPro" id="IPR029071">
    <property type="entry name" value="Ubiquitin-like_domsf"/>
</dbReference>
<dbReference type="EMBL" id="HBGQ01056643">
    <property type="protein sequence ID" value="CAD9459342.1"/>
    <property type="molecule type" value="Transcribed_RNA"/>
</dbReference>
<evidence type="ECO:0000259" key="1">
    <source>
        <dbReference type="PROSITE" id="PS50053"/>
    </source>
</evidence>
<dbReference type="Pfam" id="PF00240">
    <property type="entry name" value="ubiquitin"/>
    <property type="match status" value="1"/>
</dbReference>
<sequence>MAAFNNSSVMVKVLQPAPAGKTGDYYWGLVSDAAPKDLFKMSVTADTSIGTLKASIEKDKGYPAKAQRMLYFGSELDDTRTLGSCGFNNTDDPLLHLIPNP</sequence>
<dbReference type="SUPFAM" id="SSF54236">
    <property type="entry name" value="Ubiquitin-like"/>
    <property type="match status" value="1"/>
</dbReference>
<dbReference type="AlphaFoldDB" id="A0A7S2DNL9"/>